<sequence>MEFRIYPEPRIFIRLQSRLRVQLLLVRGRSRRKKVEVTRHPHRCGSFSNDNLVITGDRPQAAALEHCILCILHMHNEILVTIGLASPGHARDRSMPDRWLNGGLKMLYLQRILDL</sequence>
<evidence type="ECO:0000313" key="1">
    <source>
        <dbReference type="EMBL" id="GBP02380.1"/>
    </source>
</evidence>
<organism evidence="1 2">
    <name type="scientific">Eumeta variegata</name>
    <name type="common">Bagworm moth</name>
    <name type="synonym">Eumeta japonica</name>
    <dbReference type="NCBI Taxonomy" id="151549"/>
    <lineage>
        <taxon>Eukaryota</taxon>
        <taxon>Metazoa</taxon>
        <taxon>Ecdysozoa</taxon>
        <taxon>Arthropoda</taxon>
        <taxon>Hexapoda</taxon>
        <taxon>Insecta</taxon>
        <taxon>Pterygota</taxon>
        <taxon>Neoptera</taxon>
        <taxon>Endopterygota</taxon>
        <taxon>Lepidoptera</taxon>
        <taxon>Glossata</taxon>
        <taxon>Ditrysia</taxon>
        <taxon>Tineoidea</taxon>
        <taxon>Psychidae</taxon>
        <taxon>Oiketicinae</taxon>
        <taxon>Eumeta</taxon>
    </lineage>
</organism>
<gene>
    <name evidence="1" type="ORF">EVAR_69004_1</name>
</gene>
<dbReference type="AlphaFoldDB" id="A0A4C1SMJ8"/>
<proteinExistence type="predicted"/>
<comment type="caution">
    <text evidence="1">The sequence shown here is derived from an EMBL/GenBank/DDBJ whole genome shotgun (WGS) entry which is preliminary data.</text>
</comment>
<accession>A0A4C1SMJ8</accession>
<keyword evidence="2" id="KW-1185">Reference proteome</keyword>
<evidence type="ECO:0000313" key="2">
    <source>
        <dbReference type="Proteomes" id="UP000299102"/>
    </source>
</evidence>
<reference evidence="1 2" key="1">
    <citation type="journal article" date="2019" name="Commun. Biol.">
        <title>The bagworm genome reveals a unique fibroin gene that provides high tensile strength.</title>
        <authorList>
            <person name="Kono N."/>
            <person name="Nakamura H."/>
            <person name="Ohtoshi R."/>
            <person name="Tomita M."/>
            <person name="Numata K."/>
            <person name="Arakawa K."/>
        </authorList>
    </citation>
    <scope>NUCLEOTIDE SEQUENCE [LARGE SCALE GENOMIC DNA]</scope>
</reference>
<dbReference type="EMBL" id="BGZK01003540">
    <property type="protein sequence ID" value="GBP02380.1"/>
    <property type="molecule type" value="Genomic_DNA"/>
</dbReference>
<protein>
    <submittedName>
        <fullName evidence="1">Uncharacterized protein</fullName>
    </submittedName>
</protein>
<dbReference type="Proteomes" id="UP000299102">
    <property type="component" value="Unassembled WGS sequence"/>
</dbReference>
<name>A0A4C1SMJ8_EUMVA</name>